<evidence type="ECO:0000256" key="1">
    <source>
        <dbReference type="ARBA" id="ARBA00005189"/>
    </source>
</evidence>
<proteinExistence type="predicted"/>
<keyword evidence="3 6" id="KW-0012">Acyltransferase</keyword>
<keyword evidence="4" id="KW-0472">Membrane</keyword>
<reference evidence="6" key="3">
    <citation type="submission" date="2020-09" db="EMBL/GenBank/DDBJ databases">
        <authorList>
            <person name="Sun Q."/>
            <person name="Zhou Y."/>
        </authorList>
    </citation>
    <scope>NUCLEOTIDE SEQUENCE</scope>
    <source>
        <strain evidence="6">CGMCC 1.14984</strain>
    </source>
</reference>
<keyword evidence="2" id="KW-0808">Transferase</keyword>
<evidence type="ECO:0000256" key="4">
    <source>
        <dbReference type="SAM" id="Phobius"/>
    </source>
</evidence>
<evidence type="ECO:0000313" key="6">
    <source>
        <dbReference type="EMBL" id="GGI01898.1"/>
    </source>
</evidence>
<evidence type="ECO:0000259" key="5">
    <source>
        <dbReference type="SMART" id="SM00563"/>
    </source>
</evidence>
<evidence type="ECO:0000313" key="7">
    <source>
        <dbReference type="EMBL" id="NHK29454.1"/>
    </source>
</evidence>
<evidence type="ECO:0000313" key="8">
    <source>
        <dbReference type="Proteomes" id="UP000621856"/>
    </source>
</evidence>
<reference evidence="6" key="1">
    <citation type="journal article" date="2014" name="Int. J. Syst. Evol. Microbiol.">
        <title>Complete genome sequence of Corynebacterium casei LMG S-19264T (=DSM 44701T), isolated from a smear-ripened cheese.</title>
        <authorList>
            <consortium name="US DOE Joint Genome Institute (JGI-PGF)"/>
            <person name="Walter F."/>
            <person name="Albersmeier A."/>
            <person name="Kalinowski J."/>
            <person name="Ruckert C."/>
        </authorList>
    </citation>
    <scope>NUCLEOTIDE SEQUENCE</scope>
    <source>
        <strain evidence="6">CGMCC 1.14984</strain>
    </source>
</reference>
<gene>
    <name evidence="7" type="ORF">FF098_016195</name>
    <name evidence="6" type="ORF">GCM10011355_33620</name>
</gene>
<evidence type="ECO:0000256" key="3">
    <source>
        <dbReference type="ARBA" id="ARBA00023315"/>
    </source>
</evidence>
<dbReference type="Proteomes" id="UP000818603">
    <property type="component" value="Unassembled WGS sequence"/>
</dbReference>
<name>A0A8J3A4D9_9PROT</name>
<sequence length="246" mass="27920">MRSILFQLAYWLTSIFFAILSVPLLLIPHRGPLMLWILLYTRTMCFWMEHVAGIRIEVTGRDRLPDGPCIIAAKHQSWGDGFIMFSQFHDLAFVTGDHLEKFPLVGGILKKMGAIVVNNCGGPAERGRLLDTAMKKAREDGRRILIYPEGHLSKIGERHRYRKGVYHMYRDYDVPVVPVATNLGLCWPQQSGKVTPGTAKVEFLEPIAPGMPKDDFMLLLENRIETRSMEMLPPEHRPLITAAPVD</sequence>
<keyword evidence="4" id="KW-0812">Transmembrane</keyword>
<dbReference type="SMART" id="SM00563">
    <property type="entry name" value="PlsC"/>
    <property type="match status" value="1"/>
</dbReference>
<accession>A0A8J3A4D9</accession>
<dbReference type="GO" id="GO:0006654">
    <property type="term" value="P:phosphatidic acid biosynthetic process"/>
    <property type="evidence" value="ECO:0007669"/>
    <property type="project" value="TreeGrafter"/>
</dbReference>
<feature type="transmembrane region" description="Helical" evidence="4">
    <location>
        <begin position="7"/>
        <end position="27"/>
    </location>
</feature>
<dbReference type="AlphaFoldDB" id="A0A8J3A4D9"/>
<dbReference type="Pfam" id="PF01553">
    <property type="entry name" value="Acyltransferase"/>
    <property type="match status" value="1"/>
</dbReference>
<organism evidence="6 8">
    <name type="scientific">Aquisalinus luteolus</name>
    <dbReference type="NCBI Taxonomy" id="1566827"/>
    <lineage>
        <taxon>Bacteria</taxon>
        <taxon>Pseudomonadati</taxon>
        <taxon>Pseudomonadota</taxon>
        <taxon>Alphaproteobacteria</taxon>
        <taxon>Parvularculales</taxon>
        <taxon>Parvularculaceae</taxon>
        <taxon>Aquisalinus</taxon>
    </lineage>
</organism>
<dbReference type="CDD" id="cd07989">
    <property type="entry name" value="LPLAT_AGPAT-like"/>
    <property type="match status" value="1"/>
</dbReference>
<dbReference type="EMBL" id="VCJR02000005">
    <property type="protein sequence ID" value="NHK29454.1"/>
    <property type="molecule type" value="Genomic_DNA"/>
</dbReference>
<feature type="domain" description="Phospholipid/glycerol acyltransferase" evidence="5">
    <location>
        <begin position="69"/>
        <end position="184"/>
    </location>
</feature>
<comment type="pathway">
    <text evidence="1">Lipid metabolism.</text>
</comment>
<dbReference type="Proteomes" id="UP000621856">
    <property type="component" value="Unassembled WGS sequence"/>
</dbReference>
<keyword evidence="4" id="KW-1133">Transmembrane helix</keyword>
<evidence type="ECO:0000256" key="2">
    <source>
        <dbReference type="ARBA" id="ARBA00022679"/>
    </source>
</evidence>
<evidence type="ECO:0000313" key="9">
    <source>
        <dbReference type="Proteomes" id="UP000818603"/>
    </source>
</evidence>
<dbReference type="PANTHER" id="PTHR10434:SF11">
    <property type="entry name" value="1-ACYL-SN-GLYCEROL-3-PHOSPHATE ACYLTRANSFERASE"/>
    <property type="match status" value="1"/>
</dbReference>
<keyword evidence="9" id="KW-1185">Reference proteome</keyword>
<dbReference type="PANTHER" id="PTHR10434">
    <property type="entry name" value="1-ACYL-SN-GLYCEROL-3-PHOSPHATE ACYLTRANSFERASE"/>
    <property type="match status" value="1"/>
</dbReference>
<protein>
    <submittedName>
        <fullName evidence="6">1-acyl-sn-glycerol-3-phosphate acyltransferase</fullName>
    </submittedName>
</protein>
<dbReference type="EMBL" id="BMGZ01000005">
    <property type="protein sequence ID" value="GGI01898.1"/>
    <property type="molecule type" value="Genomic_DNA"/>
</dbReference>
<reference evidence="7 9" key="2">
    <citation type="submission" date="2020-02" db="EMBL/GenBank/DDBJ databases">
        <title>Genome sequence of Parvularcula flava strain NH6-79.</title>
        <authorList>
            <person name="Abdul Karim M.H."/>
            <person name="Lam M.Q."/>
            <person name="Chen S.J."/>
            <person name="Yahya A."/>
            <person name="Shahir S."/>
            <person name="Shamsir M.S."/>
            <person name="Chong C.S."/>
        </authorList>
    </citation>
    <scope>NUCLEOTIDE SEQUENCE [LARGE SCALE GENOMIC DNA]</scope>
    <source>
        <strain evidence="7 9">NH6-79</strain>
    </source>
</reference>
<dbReference type="SUPFAM" id="SSF69593">
    <property type="entry name" value="Glycerol-3-phosphate (1)-acyltransferase"/>
    <property type="match status" value="1"/>
</dbReference>
<dbReference type="GO" id="GO:0003841">
    <property type="term" value="F:1-acylglycerol-3-phosphate O-acyltransferase activity"/>
    <property type="evidence" value="ECO:0007669"/>
    <property type="project" value="TreeGrafter"/>
</dbReference>
<dbReference type="InterPro" id="IPR002123">
    <property type="entry name" value="Plipid/glycerol_acylTrfase"/>
</dbReference>
<comment type="caution">
    <text evidence="6">The sequence shown here is derived from an EMBL/GenBank/DDBJ whole genome shotgun (WGS) entry which is preliminary data.</text>
</comment>
<dbReference type="RefSeq" id="WP_155142515.1">
    <property type="nucleotide sequence ID" value="NZ_BMGZ01000005.1"/>
</dbReference>